<dbReference type="SUPFAM" id="SSF55979">
    <property type="entry name" value="DNA clamp"/>
    <property type="match status" value="3"/>
</dbReference>
<keyword evidence="4 9" id="KW-0808">Transferase</keyword>
<feature type="domain" description="DNA polymerase III beta sliding clamp C-terminal" evidence="12">
    <location>
        <begin position="236"/>
        <end position="356"/>
    </location>
</feature>
<comment type="function">
    <text evidence="9">Confers DNA tethering and processivity to DNA polymerases and other proteins. Acts as a clamp, forming a ring around DNA (a reaction catalyzed by the clamp-loading complex) which diffuses in an ATP-independent manner freely and bidirectionally along dsDNA. Initially characterized for its ability to contact the catalytic subunit of DNA polymerase III (Pol III), a complex, multichain enzyme responsible for most of the replicative synthesis in bacteria; Pol III exhibits 3'-5' exonuclease proofreading activity. The beta chain is required for initiation of replication as well as for processivity of DNA replication.</text>
</comment>
<reference evidence="13 14" key="1">
    <citation type="journal article" date="2016" name="Nat. Commun.">
        <title>Thousands of microbial genomes shed light on interconnected biogeochemical processes in an aquifer system.</title>
        <authorList>
            <person name="Anantharaman K."/>
            <person name="Brown C.T."/>
            <person name="Hug L.A."/>
            <person name="Sharon I."/>
            <person name="Castelle C.J."/>
            <person name="Probst A.J."/>
            <person name="Thomas B.C."/>
            <person name="Singh A."/>
            <person name="Wilkins M.J."/>
            <person name="Karaoz U."/>
            <person name="Brodie E.L."/>
            <person name="Williams K.H."/>
            <person name="Hubbard S.S."/>
            <person name="Banfield J.F."/>
        </authorList>
    </citation>
    <scope>NUCLEOTIDE SEQUENCE [LARGE SCALE GENOMIC DNA]</scope>
</reference>
<dbReference type="CDD" id="cd00140">
    <property type="entry name" value="beta_clamp"/>
    <property type="match status" value="1"/>
</dbReference>
<evidence type="ECO:0000259" key="12">
    <source>
        <dbReference type="Pfam" id="PF02768"/>
    </source>
</evidence>
<keyword evidence="6 9" id="KW-0235">DNA replication</keyword>
<evidence type="ECO:0000256" key="7">
    <source>
        <dbReference type="ARBA" id="ARBA00022932"/>
    </source>
</evidence>
<dbReference type="PIRSF" id="PIRSF000804">
    <property type="entry name" value="DNA_pol_III_b"/>
    <property type="match status" value="1"/>
</dbReference>
<dbReference type="InterPro" id="IPR001001">
    <property type="entry name" value="DNA_polIII_beta"/>
</dbReference>
<dbReference type="InterPro" id="IPR022637">
    <property type="entry name" value="DNA_polIII_beta_cen"/>
</dbReference>
<evidence type="ECO:0000256" key="6">
    <source>
        <dbReference type="ARBA" id="ARBA00022705"/>
    </source>
</evidence>
<keyword evidence="5 9" id="KW-0548">Nucleotidyltransferase</keyword>
<comment type="similarity">
    <text evidence="2 9">Belongs to the beta sliding clamp family.</text>
</comment>
<comment type="caution">
    <text evidence="13">The sequence shown here is derived from an EMBL/GenBank/DDBJ whole genome shotgun (WGS) entry which is preliminary data.</text>
</comment>
<keyword evidence="7 9" id="KW-0239">DNA-directed DNA polymerase</keyword>
<dbReference type="Proteomes" id="UP000178432">
    <property type="component" value="Unassembled WGS sequence"/>
</dbReference>
<gene>
    <name evidence="13" type="ORF">A2663_03415</name>
</gene>
<feature type="domain" description="DNA polymerase III beta sliding clamp N-terminal" evidence="10">
    <location>
        <begin position="3"/>
        <end position="101"/>
    </location>
</feature>
<dbReference type="EMBL" id="MHIF01000004">
    <property type="protein sequence ID" value="OGY49484.1"/>
    <property type="molecule type" value="Genomic_DNA"/>
</dbReference>
<proteinExistence type="inferred from homology"/>
<evidence type="ECO:0000256" key="5">
    <source>
        <dbReference type="ARBA" id="ARBA00022695"/>
    </source>
</evidence>
<dbReference type="GO" id="GO:0005737">
    <property type="term" value="C:cytoplasm"/>
    <property type="evidence" value="ECO:0007669"/>
    <property type="project" value="UniProtKB-SubCell"/>
</dbReference>
<evidence type="ECO:0000259" key="11">
    <source>
        <dbReference type="Pfam" id="PF02767"/>
    </source>
</evidence>
<name>A0A1G1YB84_9BACT</name>
<sequence>MALPILNNILIQVDKNTIKFSATNLEIGVSCIIRGKVEEDGEFTVQSRLIADYAALLPKEKIDLSVAESKKEGEDQVLAISCKNYNTKIKGQPAADFPLIPQIDRKNLYVMNCQELRRAISQVIFAVSGSETRPEINGVFFKFEGDNLVLAATDSYRLAEKSVKLGKKSKGTNQSVIVPARTLQELQRILGSFKDPAAISEIEDVEIYLGENQILFVLGDIELISRLVEGQYPDYRQIIPKESNTKIVLNIAELINAAKTASLFARSGIYDINLDFNKDEIVVSAANNQLGENISKLSGKISGQQNSIVVNYRYLLDGLQNLDAEEAELSIIDGGNPCVIKTAGKDSDYLYIIMPIKQ</sequence>
<dbReference type="AlphaFoldDB" id="A0A1G1YB84"/>
<evidence type="ECO:0000256" key="2">
    <source>
        <dbReference type="ARBA" id="ARBA00010752"/>
    </source>
</evidence>
<evidence type="ECO:0000256" key="1">
    <source>
        <dbReference type="ARBA" id="ARBA00004496"/>
    </source>
</evidence>
<dbReference type="NCBIfam" id="TIGR00663">
    <property type="entry name" value="dnan"/>
    <property type="match status" value="1"/>
</dbReference>
<dbReference type="PANTHER" id="PTHR30478">
    <property type="entry name" value="DNA POLYMERASE III SUBUNIT BETA"/>
    <property type="match status" value="1"/>
</dbReference>
<evidence type="ECO:0000256" key="9">
    <source>
        <dbReference type="PIRNR" id="PIRNR000804"/>
    </source>
</evidence>
<dbReference type="GO" id="GO:0003887">
    <property type="term" value="F:DNA-directed DNA polymerase activity"/>
    <property type="evidence" value="ECO:0007669"/>
    <property type="project" value="UniProtKB-UniRule"/>
</dbReference>
<dbReference type="PANTHER" id="PTHR30478:SF0">
    <property type="entry name" value="BETA SLIDING CLAMP"/>
    <property type="match status" value="1"/>
</dbReference>
<dbReference type="GO" id="GO:0003677">
    <property type="term" value="F:DNA binding"/>
    <property type="evidence" value="ECO:0007669"/>
    <property type="project" value="UniProtKB-UniRule"/>
</dbReference>
<evidence type="ECO:0000256" key="8">
    <source>
        <dbReference type="ARBA" id="ARBA00023125"/>
    </source>
</evidence>
<keyword evidence="8" id="KW-0238">DNA-binding</keyword>
<dbReference type="Pfam" id="PF02767">
    <property type="entry name" value="DNA_pol3_beta_2"/>
    <property type="match status" value="1"/>
</dbReference>
<evidence type="ECO:0000259" key="10">
    <source>
        <dbReference type="Pfam" id="PF00712"/>
    </source>
</evidence>
<dbReference type="Gene3D" id="3.10.150.10">
    <property type="entry name" value="DNA Polymerase III, subunit A, domain 2"/>
    <property type="match status" value="1"/>
</dbReference>
<dbReference type="InterPro" id="IPR022635">
    <property type="entry name" value="DNA_polIII_beta_C"/>
</dbReference>
<dbReference type="InterPro" id="IPR022634">
    <property type="entry name" value="DNA_polIII_beta_N"/>
</dbReference>
<dbReference type="GO" id="GO:0006271">
    <property type="term" value="P:DNA strand elongation involved in DNA replication"/>
    <property type="evidence" value="ECO:0007669"/>
    <property type="project" value="TreeGrafter"/>
</dbReference>
<protein>
    <recommendedName>
        <fullName evidence="9">Beta sliding clamp</fullName>
    </recommendedName>
</protein>
<evidence type="ECO:0000313" key="13">
    <source>
        <dbReference type="EMBL" id="OGY49484.1"/>
    </source>
</evidence>
<comment type="subunit">
    <text evidence="9">Forms a ring-shaped head-to-tail homodimer around DNA.</text>
</comment>
<organism evidence="13 14">
    <name type="scientific">Candidatus Buchananbacteria bacterium RIFCSPHIGHO2_01_FULL_46_12</name>
    <dbReference type="NCBI Taxonomy" id="1797536"/>
    <lineage>
        <taxon>Bacteria</taxon>
        <taxon>Candidatus Buchananiibacteriota</taxon>
    </lineage>
</organism>
<dbReference type="Pfam" id="PF02768">
    <property type="entry name" value="DNA_pol3_beta_3"/>
    <property type="match status" value="1"/>
</dbReference>
<dbReference type="GO" id="GO:0009360">
    <property type="term" value="C:DNA polymerase III complex"/>
    <property type="evidence" value="ECO:0007669"/>
    <property type="project" value="InterPro"/>
</dbReference>
<accession>A0A1G1YB84</accession>
<comment type="subcellular location">
    <subcellularLocation>
        <location evidence="1 9">Cytoplasm</location>
    </subcellularLocation>
</comment>
<dbReference type="InterPro" id="IPR046938">
    <property type="entry name" value="DNA_clamp_sf"/>
</dbReference>
<dbReference type="Pfam" id="PF00712">
    <property type="entry name" value="DNA_pol3_beta"/>
    <property type="match status" value="1"/>
</dbReference>
<feature type="domain" description="DNA polymerase III beta sliding clamp central" evidence="11">
    <location>
        <begin position="112"/>
        <end position="234"/>
    </location>
</feature>
<evidence type="ECO:0000256" key="4">
    <source>
        <dbReference type="ARBA" id="ARBA00022679"/>
    </source>
</evidence>
<dbReference type="SMART" id="SM00480">
    <property type="entry name" value="POL3Bc"/>
    <property type="match status" value="1"/>
</dbReference>
<dbReference type="Gene3D" id="3.70.10.10">
    <property type="match status" value="1"/>
</dbReference>
<dbReference type="GO" id="GO:0008408">
    <property type="term" value="F:3'-5' exonuclease activity"/>
    <property type="evidence" value="ECO:0007669"/>
    <property type="project" value="InterPro"/>
</dbReference>
<evidence type="ECO:0000313" key="14">
    <source>
        <dbReference type="Proteomes" id="UP000178432"/>
    </source>
</evidence>
<keyword evidence="3 9" id="KW-0963">Cytoplasm</keyword>
<evidence type="ECO:0000256" key="3">
    <source>
        <dbReference type="ARBA" id="ARBA00022490"/>
    </source>
</evidence>